<dbReference type="PANTHER" id="PTHR21310">
    <property type="entry name" value="AMINOGLYCOSIDE PHOSPHOTRANSFERASE-RELATED-RELATED"/>
    <property type="match status" value="1"/>
</dbReference>
<dbReference type="InterPro" id="IPR002575">
    <property type="entry name" value="Aminoglycoside_PTrfase"/>
</dbReference>
<proteinExistence type="predicted"/>
<dbReference type="InterPro" id="IPR011009">
    <property type="entry name" value="Kinase-like_dom_sf"/>
</dbReference>
<feature type="domain" description="Aminoglycoside phosphotransferase" evidence="1">
    <location>
        <begin position="44"/>
        <end position="285"/>
    </location>
</feature>
<dbReference type="Pfam" id="PF01636">
    <property type="entry name" value="APH"/>
    <property type="match status" value="1"/>
</dbReference>
<name>A0A5C4YA39_9DEIO</name>
<dbReference type="Gene3D" id="3.30.200.20">
    <property type="entry name" value="Phosphorylase Kinase, domain 1"/>
    <property type="match status" value="1"/>
</dbReference>
<dbReference type="Gene3D" id="1.10.510.10">
    <property type="entry name" value="Transferase(Phosphotransferase) domain 1"/>
    <property type="match status" value="1"/>
</dbReference>
<dbReference type="AlphaFoldDB" id="A0A5C4YA39"/>
<reference evidence="2 3" key="1">
    <citation type="submission" date="2019-06" db="EMBL/GenBank/DDBJ databases">
        <title>Genome sequence of Deinococcus radiopugnans ATCC 19172.</title>
        <authorList>
            <person name="Maclea K.S."/>
            <person name="Maynard C.R."/>
        </authorList>
    </citation>
    <scope>NUCLEOTIDE SEQUENCE [LARGE SCALE GENOMIC DNA]</scope>
    <source>
        <strain evidence="2 3">ATCC 19172</strain>
    </source>
</reference>
<dbReference type="InterPro" id="IPR051678">
    <property type="entry name" value="AGP_Transferase"/>
</dbReference>
<evidence type="ECO:0000313" key="3">
    <source>
        <dbReference type="Proteomes" id="UP000313988"/>
    </source>
</evidence>
<dbReference type="Gene3D" id="1.20.58.840">
    <property type="match status" value="1"/>
</dbReference>
<evidence type="ECO:0000259" key="1">
    <source>
        <dbReference type="Pfam" id="PF01636"/>
    </source>
</evidence>
<accession>A0A5C4YA39</accession>
<comment type="caution">
    <text evidence="2">The sequence shown here is derived from an EMBL/GenBank/DDBJ whole genome shotgun (WGS) entry which is preliminary data.</text>
</comment>
<dbReference type="Proteomes" id="UP000313988">
    <property type="component" value="Unassembled WGS sequence"/>
</dbReference>
<dbReference type="EMBL" id="VDMO01000003">
    <property type="protein sequence ID" value="TNM72429.1"/>
    <property type="molecule type" value="Genomic_DNA"/>
</dbReference>
<organism evidence="2 3">
    <name type="scientific">Deinococcus radiopugnans ATCC 19172</name>
    <dbReference type="NCBI Taxonomy" id="585398"/>
    <lineage>
        <taxon>Bacteria</taxon>
        <taxon>Thermotogati</taxon>
        <taxon>Deinococcota</taxon>
        <taxon>Deinococci</taxon>
        <taxon>Deinococcales</taxon>
        <taxon>Deinococcaceae</taxon>
        <taxon>Deinococcus</taxon>
    </lineage>
</organism>
<dbReference type="SUPFAM" id="SSF56112">
    <property type="entry name" value="Protein kinase-like (PK-like)"/>
    <property type="match status" value="1"/>
</dbReference>
<protein>
    <recommendedName>
        <fullName evidence="1">Aminoglycoside phosphotransferase domain-containing protein</fullName>
    </recommendedName>
</protein>
<gene>
    <name evidence="2" type="ORF">FHR04_03830</name>
</gene>
<sequence length="353" mass="39081">MKATWCRRGGKRGGVSAEPDLDPCRLLEALRLNYGLSLEIATFVPDGTAPAYRAEGQDGRFFVKLLPHTPYGRAASTRLRAEMPLLRALREEQILPQVPQPLRALDGAQLTTVGDAGVAVYGWIDAVNLSSAWRAALPELAPLLGRLHGGSPQLMGRLGTLPMPPEDFGLPFTAELRDDLTALQGLTPDARPALHELRALLTPYDAQLQHLLALALKSQEVIRSRPQDLVVCHTDAHGGNVMRDAAGELWLVDWESARLAPPEHDLWMLHSRLPEVLPAYEAALGCRIRLDAEVLAFYFYRRVLEDLAVDMAAMRRGNTRPEDDAETLRIIRDFVLPAASRAEEEYQALMARL</sequence>
<evidence type="ECO:0000313" key="2">
    <source>
        <dbReference type="EMBL" id="TNM72429.1"/>
    </source>
</evidence>
<dbReference type="OrthoDB" id="1645186at2"/>